<dbReference type="InterPro" id="IPR003594">
    <property type="entry name" value="HATPase_dom"/>
</dbReference>
<dbReference type="PROSITE" id="PS50885">
    <property type="entry name" value="HAMP"/>
    <property type="match status" value="1"/>
</dbReference>
<comment type="subcellular location">
    <subcellularLocation>
        <location evidence="2">Membrane</location>
    </subcellularLocation>
</comment>
<evidence type="ECO:0000256" key="6">
    <source>
        <dbReference type="ARBA" id="ARBA00022777"/>
    </source>
</evidence>
<accession>A0ABR8KIH5</accession>
<dbReference type="PROSITE" id="PS50109">
    <property type="entry name" value="HIS_KIN"/>
    <property type="match status" value="1"/>
</dbReference>
<feature type="transmembrane region" description="Helical" evidence="9">
    <location>
        <begin position="12"/>
        <end position="31"/>
    </location>
</feature>
<gene>
    <name evidence="12" type="ORF">H6H03_36850</name>
</gene>
<dbReference type="CDD" id="cd00082">
    <property type="entry name" value="HisKA"/>
    <property type="match status" value="1"/>
</dbReference>
<dbReference type="SMART" id="SM00304">
    <property type="entry name" value="HAMP"/>
    <property type="match status" value="1"/>
</dbReference>
<evidence type="ECO:0000313" key="12">
    <source>
        <dbReference type="EMBL" id="MBD2739367.1"/>
    </source>
</evidence>
<evidence type="ECO:0000259" key="10">
    <source>
        <dbReference type="PROSITE" id="PS50109"/>
    </source>
</evidence>
<dbReference type="CDD" id="cd06225">
    <property type="entry name" value="HAMP"/>
    <property type="match status" value="1"/>
</dbReference>
<keyword evidence="9" id="KW-0472">Membrane</keyword>
<keyword evidence="9" id="KW-1133">Transmembrane helix</keyword>
<keyword evidence="6" id="KW-0418">Kinase</keyword>
<dbReference type="Proteomes" id="UP000637383">
    <property type="component" value="Unassembled WGS sequence"/>
</dbReference>
<keyword evidence="8" id="KW-0175">Coiled coil</keyword>
<dbReference type="PANTHER" id="PTHR43065:SF50">
    <property type="entry name" value="HISTIDINE KINASE"/>
    <property type="match status" value="1"/>
</dbReference>
<keyword evidence="9" id="KW-0812">Transmembrane</keyword>
<dbReference type="PANTHER" id="PTHR43065">
    <property type="entry name" value="SENSOR HISTIDINE KINASE"/>
    <property type="match status" value="1"/>
</dbReference>
<dbReference type="Pfam" id="PF02518">
    <property type="entry name" value="HATPase_c"/>
    <property type="match status" value="1"/>
</dbReference>
<organism evidence="12 13">
    <name type="scientific">Nostoc paludosum FACHB-159</name>
    <dbReference type="NCBI Taxonomy" id="2692908"/>
    <lineage>
        <taxon>Bacteria</taxon>
        <taxon>Bacillati</taxon>
        <taxon>Cyanobacteriota</taxon>
        <taxon>Cyanophyceae</taxon>
        <taxon>Nostocales</taxon>
        <taxon>Nostocaceae</taxon>
        <taxon>Nostoc</taxon>
    </lineage>
</organism>
<dbReference type="InterPro" id="IPR003661">
    <property type="entry name" value="HisK_dim/P_dom"/>
</dbReference>
<evidence type="ECO:0000256" key="1">
    <source>
        <dbReference type="ARBA" id="ARBA00000085"/>
    </source>
</evidence>
<dbReference type="SUPFAM" id="SSF55874">
    <property type="entry name" value="ATPase domain of HSP90 chaperone/DNA topoisomerase II/histidine kinase"/>
    <property type="match status" value="1"/>
</dbReference>
<evidence type="ECO:0000256" key="5">
    <source>
        <dbReference type="ARBA" id="ARBA00022679"/>
    </source>
</evidence>
<dbReference type="SUPFAM" id="SSF158472">
    <property type="entry name" value="HAMP domain-like"/>
    <property type="match status" value="1"/>
</dbReference>
<dbReference type="EMBL" id="JACJTU010000081">
    <property type="protein sequence ID" value="MBD2739367.1"/>
    <property type="molecule type" value="Genomic_DNA"/>
</dbReference>
<dbReference type="SMART" id="SM00387">
    <property type="entry name" value="HATPase_c"/>
    <property type="match status" value="1"/>
</dbReference>
<dbReference type="Pfam" id="PF00672">
    <property type="entry name" value="HAMP"/>
    <property type="match status" value="1"/>
</dbReference>
<feature type="domain" description="Histidine kinase" evidence="10">
    <location>
        <begin position="349"/>
        <end position="598"/>
    </location>
</feature>
<evidence type="ECO:0000256" key="4">
    <source>
        <dbReference type="ARBA" id="ARBA00022553"/>
    </source>
</evidence>
<comment type="caution">
    <text evidence="12">The sequence shown here is derived from an EMBL/GenBank/DDBJ whole genome shotgun (WGS) entry which is preliminary data.</text>
</comment>
<dbReference type="EC" id="2.7.13.3" evidence="3"/>
<evidence type="ECO:0000313" key="13">
    <source>
        <dbReference type="Proteomes" id="UP000637383"/>
    </source>
</evidence>
<dbReference type="InterPro" id="IPR036890">
    <property type="entry name" value="HATPase_C_sf"/>
</dbReference>
<name>A0ABR8KIH5_9NOSO</name>
<proteinExistence type="predicted"/>
<sequence>MRKIRLGVGQRISLGYAIALAIAVSGTVAGFRIGHSYHQLADEREAFIRNEVELLHRLQTGILQARTHQQQLIPLMENRKEYQHEYAHLLHHKGEIEHFLRELKTFIAKESNWLGEVDSREIPKFFQTYNNVPSLYFQELDRRMQQIQSLNLVLPKDIEQAQKILLEFTNSQLALKYDGISDDLVSIIEDCYKEANKAKELSQESSSIAQKVVIGSILLSVTISILLAILTTRSIAHPIQRLTSVARRSTQESNFELQVPIERDDEIGILAQSFNQLIASVQKLLQQQQVANKQLAAYNETLEQKVEQRTEQLKEKNLHLQNVLEELQRTQLQIVQSEKMSALGQMVAGVAHEINNPVNFIHGNLTHVQEYTQNLLDFVQLYQQYYPEPIPEILDEAEAIDLEFMQQDLPKMLDSMKVGTNRIRQIVLSLRNFSRTDEAEFKTVDIHEGIDSTLLILQHRLKEQAERSAISVIKDYGNLPWVECYPGQLNQVLMNILANAIDALEESKIPNPQINIRTDKIDSHWVQIAIADNGQGIPEAIQKQIFHPFFTTKPVGKGTGIGMSISYEIVTQKHGGRLECLSTHGKGAEFMIQIPIIQNR</sequence>
<evidence type="ECO:0000259" key="11">
    <source>
        <dbReference type="PROSITE" id="PS50885"/>
    </source>
</evidence>
<evidence type="ECO:0000256" key="3">
    <source>
        <dbReference type="ARBA" id="ARBA00012438"/>
    </source>
</evidence>
<reference evidence="12 13" key="1">
    <citation type="journal article" date="2020" name="ISME J.">
        <title>Comparative genomics reveals insights into cyanobacterial evolution and habitat adaptation.</title>
        <authorList>
            <person name="Chen M.Y."/>
            <person name="Teng W.K."/>
            <person name="Zhao L."/>
            <person name="Hu C.X."/>
            <person name="Zhou Y.K."/>
            <person name="Han B.P."/>
            <person name="Song L.R."/>
            <person name="Shu W.S."/>
        </authorList>
    </citation>
    <scope>NUCLEOTIDE SEQUENCE [LARGE SCALE GENOMIC DNA]</scope>
    <source>
        <strain evidence="12 13">FACHB-159</strain>
    </source>
</reference>
<feature type="domain" description="HAMP" evidence="11">
    <location>
        <begin position="233"/>
        <end position="286"/>
    </location>
</feature>
<protein>
    <recommendedName>
        <fullName evidence="3">histidine kinase</fullName>
        <ecNumber evidence="3">2.7.13.3</ecNumber>
    </recommendedName>
</protein>
<keyword evidence="7" id="KW-0902">Two-component regulatory system</keyword>
<keyword evidence="4" id="KW-0597">Phosphoprotein</keyword>
<evidence type="ECO:0000256" key="7">
    <source>
        <dbReference type="ARBA" id="ARBA00023012"/>
    </source>
</evidence>
<dbReference type="RefSeq" id="WP_190959867.1">
    <property type="nucleotide sequence ID" value="NZ_JACJTU010000081.1"/>
</dbReference>
<evidence type="ECO:0000256" key="2">
    <source>
        <dbReference type="ARBA" id="ARBA00004370"/>
    </source>
</evidence>
<dbReference type="Gene3D" id="3.30.565.10">
    <property type="entry name" value="Histidine kinase-like ATPase, C-terminal domain"/>
    <property type="match status" value="1"/>
</dbReference>
<dbReference type="InterPro" id="IPR005467">
    <property type="entry name" value="His_kinase_dom"/>
</dbReference>
<dbReference type="Gene3D" id="6.10.340.10">
    <property type="match status" value="1"/>
</dbReference>
<keyword evidence="5" id="KW-0808">Transferase</keyword>
<dbReference type="PRINTS" id="PR00344">
    <property type="entry name" value="BCTRLSENSOR"/>
</dbReference>
<comment type="catalytic activity">
    <reaction evidence="1">
        <text>ATP + protein L-histidine = ADP + protein N-phospho-L-histidine.</text>
        <dbReference type="EC" id="2.7.13.3"/>
    </reaction>
</comment>
<evidence type="ECO:0000256" key="9">
    <source>
        <dbReference type="SAM" id="Phobius"/>
    </source>
</evidence>
<dbReference type="Gene3D" id="1.10.287.130">
    <property type="match status" value="1"/>
</dbReference>
<evidence type="ECO:0000256" key="8">
    <source>
        <dbReference type="SAM" id="Coils"/>
    </source>
</evidence>
<dbReference type="InterPro" id="IPR003660">
    <property type="entry name" value="HAMP_dom"/>
</dbReference>
<dbReference type="InterPro" id="IPR004358">
    <property type="entry name" value="Sig_transdc_His_kin-like_C"/>
</dbReference>
<keyword evidence="13" id="KW-1185">Reference proteome</keyword>
<dbReference type="InterPro" id="IPR036097">
    <property type="entry name" value="HisK_dim/P_sf"/>
</dbReference>
<feature type="coiled-coil region" evidence="8">
    <location>
        <begin position="281"/>
        <end position="340"/>
    </location>
</feature>
<dbReference type="SUPFAM" id="SSF47384">
    <property type="entry name" value="Homodimeric domain of signal transducing histidine kinase"/>
    <property type="match status" value="1"/>
</dbReference>